<dbReference type="EMBL" id="CADCVR010000068">
    <property type="protein sequence ID" value="CAA9503423.1"/>
    <property type="molecule type" value="Genomic_DNA"/>
</dbReference>
<name>A0A6J4SRL9_9ACTN</name>
<accession>A0A6J4SRL9</accession>
<reference evidence="1" key="1">
    <citation type="submission" date="2020-02" db="EMBL/GenBank/DDBJ databases">
        <authorList>
            <person name="Meier V. D."/>
        </authorList>
    </citation>
    <scope>NUCLEOTIDE SEQUENCE</scope>
    <source>
        <strain evidence="1">AVDCRST_MAG53</strain>
    </source>
</reference>
<gene>
    <name evidence="1" type="ORF">AVDCRST_MAG53-2116</name>
</gene>
<dbReference type="AlphaFoldDB" id="A0A6J4SRL9"/>
<organism evidence="1">
    <name type="scientific">uncultured Solirubrobacteraceae bacterium</name>
    <dbReference type="NCBI Taxonomy" id="1162706"/>
    <lineage>
        <taxon>Bacteria</taxon>
        <taxon>Bacillati</taxon>
        <taxon>Actinomycetota</taxon>
        <taxon>Thermoleophilia</taxon>
        <taxon>Solirubrobacterales</taxon>
        <taxon>Solirubrobacteraceae</taxon>
        <taxon>environmental samples</taxon>
    </lineage>
</organism>
<proteinExistence type="predicted"/>
<sequence>MRNRHLHAALTAFAEEAAWQLASDVAEGHELGFEVEQARPPSGGRTRKQRQSGAFYCYRPLTAEFIDARGSVVAQLPSYLPAVHALAQTGGLDAYLDAQVAHGGIPMAPRERAELALRAFLGRVFVDSNDFVLEGGRLEAAYSELEAVVTEGRAETVVVAPVLGLELASAEVAMGDGLVLIRGEVLEDAPADAVWPRGTGLPGRAAVLAVLRFETAAGEPAPLEPAGKKLRRLLTALRLFDEAPVCVGPSAWTRTAGGPWASLALGLDGSPPGPDTAVCLITAPEEDELRAFCNLVSRRLPRGGELAWALRRFELGCARPRPAEALTDHLLALRALLASDPEQPGLLVARVAALCSEPAERTAHAARLEHTAGLERSLVAGVGLPDAEMLADLVDELAGDCRAILRDVLCGHLDPDLRRTADRLLAPQPTGEEPALR</sequence>
<evidence type="ECO:0000313" key="1">
    <source>
        <dbReference type="EMBL" id="CAA9503423.1"/>
    </source>
</evidence>
<protein>
    <submittedName>
        <fullName evidence="1">Uncharacterized protein</fullName>
    </submittedName>
</protein>